<sequence>MHRFLIAALALVGTAHAETLIVGNKAEHTVSFIDLATGEEVARRETGKHPHEIVTTPDGKTAVVVSYRGPDYTGNSLHLFDVAGMIRTDVTSLGSARGPHGLKWIPGTDKVIVTTEATQNVVILDPLDERTGRRVATDQQGSHMVAVAPDAGRAYVANIGSGSFTVIDLKRNRKVTDVKAGDGTEAIAVTPDGSTILVGNNGSKSVMLFDAMTLQQTAAFDTPGVPIRVEVHPDGESLAVSHFDIAEVHIYDMASLDRTATIKLAENSLPVTMLYGPEGKRLWVAATREQMIYEIDTSTNEITRKMKAGEGSDGLGYSPITLERG</sequence>
<evidence type="ECO:0000256" key="1">
    <source>
        <dbReference type="SAM" id="SignalP"/>
    </source>
</evidence>
<dbReference type="Pfam" id="PF02239">
    <property type="entry name" value="Cytochrom_D1"/>
    <property type="match status" value="1"/>
</dbReference>
<dbReference type="SUPFAM" id="SSF50974">
    <property type="entry name" value="Nitrous oxide reductase, N-terminal domain"/>
    <property type="match status" value="1"/>
</dbReference>
<dbReference type="AlphaFoldDB" id="A0A7Y3RK24"/>
<keyword evidence="3" id="KW-1185">Reference proteome</keyword>
<comment type="caution">
    <text evidence="2">The sequence shown here is derived from an EMBL/GenBank/DDBJ whole genome shotgun (WGS) entry which is preliminary data.</text>
</comment>
<dbReference type="PANTHER" id="PTHR47197:SF3">
    <property type="entry name" value="DIHYDRO-HEME D1 DEHYDROGENASE"/>
    <property type="match status" value="1"/>
</dbReference>
<feature type="chain" id="PRO_5031469213" evidence="1">
    <location>
        <begin position="18"/>
        <end position="325"/>
    </location>
</feature>
<dbReference type="PANTHER" id="PTHR47197">
    <property type="entry name" value="PROTEIN NIRF"/>
    <property type="match status" value="1"/>
</dbReference>
<keyword evidence="1" id="KW-0732">Signal</keyword>
<dbReference type="InterPro" id="IPR015943">
    <property type="entry name" value="WD40/YVTN_repeat-like_dom_sf"/>
</dbReference>
<organism evidence="2 3">
    <name type="scientific">Parvularcula mediterranea</name>
    <dbReference type="NCBI Taxonomy" id="2732508"/>
    <lineage>
        <taxon>Bacteria</taxon>
        <taxon>Pseudomonadati</taxon>
        <taxon>Pseudomonadota</taxon>
        <taxon>Alphaproteobacteria</taxon>
        <taxon>Parvularculales</taxon>
        <taxon>Parvularculaceae</taxon>
        <taxon>Parvularcula</taxon>
    </lineage>
</organism>
<dbReference type="RefSeq" id="WP_173197031.1">
    <property type="nucleotide sequence ID" value="NZ_JABFCX010000002.1"/>
</dbReference>
<dbReference type="EMBL" id="JABFCX010000002">
    <property type="protein sequence ID" value="NNU15513.1"/>
    <property type="molecule type" value="Genomic_DNA"/>
</dbReference>
<dbReference type="Gene3D" id="2.130.10.10">
    <property type="entry name" value="YVTN repeat-like/Quinoprotein amine dehydrogenase"/>
    <property type="match status" value="2"/>
</dbReference>
<evidence type="ECO:0000313" key="2">
    <source>
        <dbReference type="EMBL" id="NNU15513.1"/>
    </source>
</evidence>
<dbReference type="InterPro" id="IPR051200">
    <property type="entry name" value="Host-pathogen_enzymatic-act"/>
</dbReference>
<protein>
    <submittedName>
        <fullName evidence="2">YncE family protein</fullName>
    </submittedName>
</protein>
<name>A0A7Y3RK24_9PROT</name>
<evidence type="ECO:0000313" key="3">
    <source>
        <dbReference type="Proteomes" id="UP000536835"/>
    </source>
</evidence>
<dbReference type="Proteomes" id="UP000536835">
    <property type="component" value="Unassembled WGS sequence"/>
</dbReference>
<proteinExistence type="predicted"/>
<dbReference type="InterPro" id="IPR011045">
    <property type="entry name" value="N2O_reductase_N"/>
</dbReference>
<reference evidence="2 3" key="1">
    <citation type="submission" date="2020-05" db="EMBL/GenBank/DDBJ databases">
        <title>Parvularcula mediterraneae sp. nov., isolated from polypropylene straw from shallow seawater of the seashore of Laganas in Zakynthos island, Greece.</title>
        <authorList>
            <person name="Szabo I."/>
            <person name="Al-Omari J."/>
            <person name="Rado J."/>
            <person name="Szerdahelyi G.S."/>
        </authorList>
    </citation>
    <scope>NUCLEOTIDE SEQUENCE [LARGE SCALE GENOMIC DNA]</scope>
    <source>
        <strain evidence="2 3">ZS-1/3</strain>
    </source>
</reference>
<feature type="signal peptide" evidence="1">
    <location>
        <begin position="1"/>
        <end position="17"/>
    </location>
</feature>
<accession>A0A7Y3RK24</accession>
<gene>
    <name evidence="2" type="ORF">HK107_04170</name>
</gene>